<evidence type="ECO:0000313" key="3">
    <source>
        <dbReference type="Proteomes" id="UP000006671"/>
    </source>
</evidence>
<dbReference type="OMA" id="PADWIVK"/>
<keyword evidence="3" id="KW-1185">Reference proteome</keyword>
<protein>
    <submittedName>
        <fullName evidence="2">Predicted protein</fullName>
    </submittedName>
</protein>
<accession>D2VWX5</accession>
<sequence>MVFAKGDSIHFRVLAGHFAPHADLPRKCYLMVQQAGTHHCDQKSHKQTVVKVKSTPCLENLGMDRVNSHEALSTYDPESCASTPIESHDNISGVQVKINDQTDEFVFNWNQEFDFPSIECSQHGIKFWFTLMESHTLRKDKKIAEGDFYVDGDDLSCVNVEKSIKIAMKGMHNSRPGSPTSSNSSTIDHTNGTPDTDSHELRASASQGNLSSLREDNSISGALEASVKIIRNEHFTAALLLEESNKHARIELGHWDGNSVVSNSRPVVENSDVDEFVKGWTKRSVSKNLTILLPADWIVKKAQSVNKDSHSHYEAEFWSTRCLGPETDQIEILSIVYQKISSCTDEDYEFTKGLYENMLFHKLSHDAFNGIETIVRDEDATSKFGASAFDSVSRYHFHFVKRIGFAEVDHLLYIFKPKGLNVMLCAFIETSFGVGENEHNLVEYAAKSATIVYQ</sequence>
<reference evidence="2 3" key="1">
    <citation type="journal article" date="2010" name="Cell">
        <title>The genome of Naegleria gruberi illuminates early eukaryotic versatility.</title>
        <authorList>
            <person name="Fritz-Laylin L.K."/>
            <person name="Prochnik S.E."/>
            <person name="Ginger M.L."/>
            <person name="Dacks J.B."/>
            <person name="Carpenter M.L."/>
            <person name="Field M.C."/>
            <person name="Kuo A."/>
            <person name="Paredez A."/>
            <person name="Chapman J."/>
            <person name="Pham J."/>
            <person name="Shu S."/>
            <person name="Neupane R."/>
            <person name="Cipriano M."/>
            <person name="Mancuso J."/>
            <person name="Tu H."/>
            <person name="Salamov A."/>
            <person name="Lindquist E."/>
            <person name="Shapiro H."/>
            <person name="Lucas S."/>
            <person name="Grigoriev I.V."/>
            <person name="Cande W.Z."/>
            <person name="Fulton C."/>
            <person name="Rokhsar D.S."/>
            <person name="Dawson S.C."/>
        </authorList>
    </citation>
    <scope>NUCLEOTIDE SEQUENCE [LARGE SCALE GENOMIC DNA]</scope>
    <source>
        <strain evidence="2 3">NEG-M</strain>
    </source>
</reference>
<organism evidence="3">
    <name type="scientific">Naegleria gruberi</name>
    <name type="common">Amoeba</name>
    <dbReference type="NCBI Taxonomy" id="5762"/>
    <lineage>
        <taxon>Eukaryota</taxon>
        <taxon>Discoba</taxon>
        <taxon>Heterolobosea</taxon>
        <taxon>Tetramitia</taxon>
        <taxon>Eutetramitia</taxon>
        <taxon>Vahlkampfiidae</taxon>
        <taxon>Naegleria</taxon>
    </lineage>
</organism>
<dbReference type="Proteomes" id="UP000006671">
    <property type="component" value="Unassembled WGS sequence"/>
</dbReference>
<proteinExistence type="predicted"/>
<dbReference type="RefSeq" id="XP_002671511.1">
    <property type="nucleotide sequence ID" value="XM_002671465.1"/>
</dbReference>
<dbReference type="GeneID" id="8858598"/>
<evidence type="ECO:0000256" key="1">
    <source>
        <dbReference type="SAM" id="MobiDB-lite"/>
    </source>
</evidence>
<dbReference type="InParanoid" id="D2VWX5"/>
<dbReference type="VEuPathDB" id="AmoebaDB:NAEGRDRAFT_81523"/>
<gene>
    <name evidence="2" type="ORF">NAEGRDRAFT_81523</name>
</gene>
<feature type="compositionally biased region" description="Low complexity" evidence="1">
    <location>
        <begin position="173"/>
        <end position="186"/>
    </location>
</feature>
<dbReference type="KEGG" id="ngr:NAEGRDRAFT_81523"/>
<feature type="region of interest" description="Disordered" evidence="1">
    <location>
        <begin position="169"/>
        <end position="213"/>
    </location>
</feature>
<evidence type="ECO:0000313" key="2">
    <source>
        <dbReference type="EMBL" id="EFC38767.1"/>
    </source>
</evidence>
<dbReference type="OrthoDB" id="10350198at2759"/>
<dbReference type="EMBL" id="GG738905">
    <property type="protein sequence ID" value="EFC38767.1"/>
    <property type="molecule type" value="Genomic_DNA"/>
</dbReference>
<name>D2VWX5_NAEGR</name>
<dbReference type="AlphaFoldDB" id="D2VWX5"/>